<evidence type="ECO:0000313" key="2">
    <source>
        <dbReference type="Proteomes" id="UP001380953"/>
    </source>
</evidence>
<dbReference type="EMBL" id="JBBKAR010000061">
    <property type="protein sequence ID" value="MEJ8307178.1"/>
    <property type="molecule type" value="Genomic_DNA"/>
</dbReference>
<organism evidence="1 2">
    <name type="scientific">Saccharibacillus sacchari</name>
    <dbReference type="NCBI Taxonomy" id="456493"/>
    <lineage>
        <taxon>Bacteria</taxon>
        <taxon>Bacillati</taxon>
        <taxon>Bacillota</taxon>
        <taxon>Bacilli</taxon>
        <taxon>Bacillales</taxon>
        <taxon>Paenibacillaceae</taxon>
        <taxon>Saccharibacillus</taxon>
    </lineage>
</organism>
<gene>
    <name evidence="1" type="ORF">WKI47_24985</name>
</gene>
<protein>
    <submittedName>
        <fullName evidence="1">YafY family protein</fullName>
    </submittedName>
</protein>
<comment type="caution">
    <text evidence="1">The sequence shown here is derived from an EMBL/GenBank/DDBJ whole genome shotgun (WGS) entry which is preliminary data.</text>
</comment>
<sequence>MKLERLIAMVYKLLHHEVLSAAVLADEYGVSQRTIYRDIDVLCAAGFPVVSVLGQHGGYGIMDGYKMDKTLLGSYDVETLLTVLRSLSSVFEDERAQGTIERLQTISPNSDSVAGLAVNLETRRVDPEALPKLRTGVAERRVVRFDYVRADNQRTLRALEPLRLHYKHSNWYVYGFCRTRRDYREFRLSRMLDVRLTEENFAAHAEYSPDRPITVYNDDEHTCDVVFRVYPEALSGALDQFPQADKQFHADGSLTMGLRIHKPLEARWLWSILLGFGPGAEVLQPVELRFILREHLQKALLLYDGKKD</sequence>
<dbReference type="Proteomes" id="UP001380953">
    <property type="component" value="Unassembled WGS sequence"/>
</dbReference>
<reference evidence="1" key="1">
    <citation type="submission" date="2024-03" db="EMBL/GenBank/DDBJ databases">
        <title>Whole genome sequecning of epiphytes from Marcgravia umbellata leaves.</title>
        <authorList>
            <person name="Kumar G."/>
            <person name="Savka M.A."/>
        </authorList>
    </citation>
    <scope>NUCLEOTIDE SEQUENCE</scope>
    <source>
        <strain evidence="1">RIT_BL5</strain>
    </source>
</reference>
<accession>A0ACC6PJV8</accession>
<keyword evidence="2" id="KW-1185">Reference proteome</keyword>
<proteinExistence type="predicted"/>
<name>A0ACC6PJV8_9BACL</name>
<evidence type="ECO:0000313" key="1">
    <source>
        <dbReference type="EMBL" id="MEJ8307178.1"/>
    </source>
</evidence>